<dbReference type="Gene3D" id="6.10.250.660">
    <property type="match status" value="1"/>
</dbReference>
<name>A0A1A8ZTU5_9ACTN</name>
<feature type="compositionally biased region" description="Polar residues" evidence="1">
    <location>
        <begin position="21"/>
        <end position="31"/>
    </location>
</feature>
<dbReference type="InterPro" id="IPR019933">
    <property type="entry name" value="DivIVA_domain"/>
</dbReference>
<dbReference type="AlphaFoldDB" id="A0A1A8ZTU5"/>
<keyword evidence="3" id="KW-1185">Reference proteome</keyword>
<evidence type="ECO:0000313" key="3">
    <source>
        <dbReference type="Proteomes" id="UP000199385"/>
    </source>
</evidence>
<reference evidence="3" key="1">
    <citation type="submission" date="2016-06" db="EMBL/GenBank/DDBJ databases">
        <authorList>
            <person name="Varghese N."/>
            <person name="Submissions Spin"/>
        </authorList>
    </citation>
    <scope>NUCLEOTIDE SEQUENCE [LARGE SCALE GENOMIC DNA]</scope>
    <source>
        <strain evidence="3">DSM 44815</strain>
    </source>
</reference>
<dbReference type="RefSeq" id="WP_091665844.1">
    <property type="nucleotide sequence ID" value="NZ_LT594323.1"/>
</dbReference>
<organism evidence="2 3">
    <name type="scientific">Micromonospora auratinigra</name>
    <dbReference type="NCBI Taxonomy" id="261654"/>
    <lineage>
        <taxon>Bacteria</taxon>
        <taxon>Bacillati</taxon>
        <taxon>Actinomycetota</taxon>
        <taxon>Actinomycetes</taxon>
        <taxon>Micromonosporales</taxon>
        <taxon>Micromonosporaceae</taxon>
        <taxon>Micromonospora</taxon>
    </lineage>
</organism>
<sequence>MRALLRGLRRNERPRRFPSTCYRSSTYTPLSPGQVRGRRFRATRLGRRGLDPAEVTEFLDRVADDLASAYRAPGESRRETARIRDALRRWQSEQAQQRQNAGRYR</sequence>
<evidence type="ECO:0000313" key="2">
    <source>
        <dbReference type="EMBL" id="SBT47331.1"/>
    </source>
</evidence>
<dbReference type="EMBL" id="LT594323">
    <property type="protein sequence ID" value="SBT47331.1"/>
    <property type="molecule type" value="Genomic_DNA"/>
</dbReference>
<gene>
    <name evidence="2" type="ORF">GA0070611_3683</name>
</gene>
<feature type="region of interest" description="Disordered" evidence="1">
    <location>
        <begin position="15"/>
        <end position="34"/>
    </location>
</feature>
<protein>
    <submittedName>
        <fullName evidence="2">DivIVA domain-containing protein</fullName>
    </submittedName>
</protein>
<dbReference type="PATRIC" id="fig|261654.4.peg.3743"/>
<dbReference type="OrthoDB" id="3394784at2"/>
<dbReference type="STRING" id="261654.GA0070611_3683"/>
<accession>A0A1A8ZTU5</accession>
<evidence type="ECO:0000256" key="1">
    <source>
        <dbReference type="SAM" id="MobiDB-lite"/>
    </source>
</evidence>
<proteinExistence type="predicted"/>
<dbReference type="Proteomes" id="UP000199385">
    <property type="component" value="Chromosome I"/>
</dbReference>
<dbReference type="NCBIfam" id="TIGR03544">
    <property type="entry name" value="DivI1A_domain"/>
    <property type="match status" value="1"/>
</dbReference>